<dbReference type="Pfam" id="PF08447">
    <property type="entry name" value="PAS_3"/>
    <property type="match status" value="5"/>
</dbReference>
<dbReference type="GO" id="GO:0016020">
    <property type="term" value="C:membrane"/>
    <property type="evidence" value="ECO:0007669"/>
    <property type="project" value="InterPro"/>
</dbReference>
<feature type="domain" description="PAC" evidence="9">
    <location>
        <begin position="1516"/>
        <end position="1567"/>
    </location>
</feature>
<feature type="domain" description="PAS" evidence="8">
    <location>
        <begin position="1028"/>
        <end position="1069"/>
    </location>
</feature>
<dbReference type="EC" id="2.7.13.3" evidence="2"/>
<dbReference type="InterPro" id="IPR011006">
    <property type="entry name" value="CheY-like_superfamily"/>
</dbReference>
<dbReference type="SMART" id="SM00091">
    <property type="entry name" value="PAS"/>
    <property type="match status" value="9"/>
</dbReference>
<dbReference type="Gene3D" id="2.10.70.100">
    <property type="match status" value="2"/>
</dbReference>
<feature type="domain" description="PAS" evidence="8">
    <location>
        <begin position="642"/>
        <end position="712"/>
    </location>
</feature>
<dbReference type="InterPro" id="IPR001610">
    <property type="entry name" value="PAC"/>
</dbReference>
<dbReference type="Pfam" id="PF08448">
    <property type="entry name" value="PAS_4"/>
    <property type="match status" value="1"/>
</dbReference>
<dbReference type="CDD" id="cd16917">
    <property type="entry name" value="HATPase_UhpB-NarQ-NarX-like"/>
    <property type="match status" value="1"/>
</dbReference>
<dbReference type="GO" id="GO:0000155">
    <property type="term" value="F:phosphorelay sensor kinase activity"/>
    <property type="evidence" value="ECO:0007669"/>
    <property type="project" value="InterPro"/>
</dbReference>
<dbReference type="PANTHER" id="PTHR43304">
    <property type="entry name" value="PHYTOCHROME-LIKE PROTEIN CPH1"/>
    <property type="match status" value="1"/>
</dbReference>
<dbReference type="SUPFAM" id="SSF52172">
    <property type="entry name" value="CheY-like"/>
    <property type="match status" value="1"/>
</dbReference>
<dbReference type="EMBL" id="FOIR01000002">
    <property type="protein sequence ID" value="SEW32851.1"/>
    <property type="molecule type" value="Genomic_DNA"/>
</dbReference>
<feature type="domain" description="PAC" evidence="9">
    <location>
        <begin position="211"/>
        <end position="263"/>
    </location>
</feature>
<dbReference type="RefSeq" id="WP_090259305.1">
    <property type="nucleotide sequence ID" value="NZ_RBHZ01000002.1"/>
</dbReference>
<dbReference type="Gene3D" id="3.40.50.2300">
    <property type="match status" value="1"/>
</dbReference>
<dbReference type="PROSITE" id="PS50113">
    <property type="entry name" value="PAC"/>
    <property type="match status" value="6"/>
</dbReference>
<evidence type="ECO:0000313" key="11">
    <source>
        <dbReference type="Proteomes" id="UP000199437"/>
    </source>
</evidence>
<keyword evidence="4" id="KW-0808">Transferase</keyword>
<dbReference type="OrthoDB" id="9766459at2"/>
<dbReference type="Pfam" id="PF02518">
    <property type="entry name" value="HATPase_c"/>
    <property type="match status" value="1"/>
</dbReference>
<keyword evidence="6" id="KW-0175">Coiled coil</keyword>
<dbReference type="PROSITE" id="PS50112">
    <property type="entry name" value="PAS"/>
    <property type="match status" value="5"/>
</dbReference>
<evidence type="ECO:0000256" key="2">
    <source>
        <dbReference type="ARBA" id="ARBA00012438"/>
    </source>
</evidence>
<keyword evidence="3" id="KW-0597">Phosphoprotein</keyword>
<evidence type="ECO:0000259" key="8">
    <source>
        <dbReference type="PROSITE" id="PS50112"/>
    </source>
</evidence>
<evidence type="ECO:0000256" key="4">
    <source>
        <dbReference type="ARBA" id="ARBA00022679"/>
    </source>
</evidence>
<dbReference type="NCBIfam" id="TIGR00229">
    <property type="entry name" value="sensory_box"/>
    <property type="match status" value="7"/>
</dbReference>
<feature type="domain" description="PAS" evidence="8">
    <location>
        <begin position="1338"/>
        <end position="1384"/>
    </location>
</feature>
<evidence type="ECO:0000256" key="5">
    <source>
        <dbReference type="ARBA" id="ARBA00022777"/>
    </source>
</evidence>
<dbReference type="InterPro" id="IPR005467">
    <property type="entry name" value="His_kinase_dom"/>
</dbReference>
<feature type="domain" description="PAC" evidence="9">
    <location>
        <begin position="464"/>
        <end position="516"/>
    </location>
</feature>
<name>A0A1I0R079_9BACT</name>
<dbReference type="Pfam" id="PF07730">
    <property type="entry name" value="HisKA_3"/>
    <property type="match status" value="1"/>
</dbReference>
<evidence type="ECO:0000313" key="10">
    <source>
        <dbReference type="EMBL" id="SEW32851.1"/>
    </source>
</evidence>
<feature type="domain" description="PAS" evidence="8">
    <location>
        <begin position="1438"/>
        <end position="1513"/>
    </location>
</feature>
<feature type="domain" description="PAC" evidence="9">
    <location>
        <begin position="336"/>
        <end position="388"/>
    </location>
</feature>
<organism evidence="10 11">
    <name type="scientific">Roseivirga pacifica</name>
    <dbReference type="NCBI Taxonomy" id="1267423"/>
    <lineage>
        <taxon>Bacteria</taxon>
        <taxon>Pseudomonadati</taxon>
        <taxon>Bacteroidota</taxon>
        <taxon>Cytophagia</taxon>
        <taxon>Cytophagales</taxon>
        <taxon>Roseivirgaceae</taxon>
        <taxon>Roseivirga</taxon>
    </lineage>
</organism>
<dbReference type="SUPFAM" id="SSF55874">
    <property type="entry name" value="ATPase domain of HSP90 chaperone/DNA topoisomerase II/histidine kinase"/>
    <property type="match status" value="1"/>
</dbReference>
<dbReference type="InterPro" id="IPR035965">
    <property type="entry name" value="PAS-like_dom_sf"/>
</dbReference>
<dbReference type="InterPro" id="IPR000700">
    <property type="entry name" value="PAS-assoc_C"/>
</dbReference>
<feature type="domain" description="PAC" evidence="9">
    <location>
        <begin position="1386"/>
        <end position="1437"/>
    </location>
</feature>
<dbReference type="Gene3D" id="3.30.565.10">
    <property type="entry name" value="Histidine kinase-like ATPase, C-terminal domain"/>
    <property type="match status" value="1"/>
</dbReference>
<dbReference type="CDD" id="cd00130">
    <property type="entry name" value="PAS"/>
    <property type="match status" value="5"/>
</dbReference>
<feature type="domain" description="PAC" evidence="9">
    <location>
        <begin position="713"/>
        <end position="767"/>
    </location>
</feature>
<dbReference type="Pfam" id="PF13426">
    <property type="entry name" value="PAS_9"/>
    <property type="match status" value="2"/>
</dbReference>
<dbReference type="PROSITE" id="PS50109">
    <property type="entry name" value="HIS_KIN"/>
    <property type="match status" value="1"/>
</dbReference>
<evidence type="ECO:0000259" key="9">
    <source>
        <dbReference type="PROSITE" id="PS50113"/>
    </source>
</evidence>
<evidence type="ECO:0000256" key="1">
    <source>
        <dbReference type="ARBA" id="ARBA00000085"/>
    </source>
</evidence>
<dbReference type="PANTHER" id="PTHR43304:SF1">
    <property type="entry name" value="PAC DOMAIN-CONTAINING PROTEIN"/>
    <property type="match status" value="1"/>
</dbReference>
<dbReference type="GO" id="GO:0046983">
    <property type="term" value="F:protein dimerization activity"/>
    <property type="evidence" value="ECO:0007669"/>
    <property type="project" value="InterPro"/>
</dbReference>
<gene>
    <name evidence="10" type="ORF">SAMN05216290_2922</name>
</gene>
<evidence type="ECO:0000256" key="6">
    <source>
        <dbReference type="SAM" id="Coils"/>
    </source>
</evidence>
<dbReference type="InterPro" id="IPR036890">
    <property type="entry name" value="HATPase_C_sf"/>
</dbReference>
<dbReference type="Gene3D" id="3.30.450.20">
    <property type="entry name" value="PAS domain"/>
    <property type="match status" value="9"/>
</dbReference>
<dbReference type="GO" id="GO:0006355">
    <property type="term" value="P:regulation of DNA-templated transcription"/>
    <property type="evidence" value="ECO:0007669"/>
    <property type="project" value="InterPro"/>
</dbReference>
<reference evidence="11" key="1">
    <citation type="submission" date="2016-10" db="EMBL/GenBank/DDBJ databases">
        <authorList>
            <person name="Varghese N."/>
            <person name="Submissions S."/>
        </authorList>
    </citation>
    <scope>NUCLEOTIDE SEQUENCE [LARGE SCALE GENOMIC DNA]</scope>
    <source>
        <strain evidence="11">CGMCC 1.12402</strain>
    </source>
</reference>
<protein>
    <recommendedName>
        <fullName evidence="2">histidine kinase</fullName>
        <ecNumber evidence="2">2.7.13.3</ecNumber>
    </recommendedName>
</protein>
<sequence>MKLIRLLHVECDQKSAESFSVSLDKIVSMEFEHVQVDSLEMAQRAMETASFDVVFFNVEQQCNEGVHGISELKSLNASLNIIAIVNEENFDKGNEAIRLGAQDYLVTQELTPYAISKSILCAAERRALYNKLDEQKNELLKLSLAIEQSTNAIIITNRASEILYVNKYFEKLMGYSRVEIVNSPVRMLTAEENAKELVEEIIGVVSSGGVWKKTIRNRRKNGTQLWMKTKVSGIKDELGKVIYYLLSSEDVTEKRRQEEEILAQKSRLETAQRISSLGYWEYYFEDDEYFWSEQLYDLLEYPVDEGLPSFSSVVFEEDATYVAEQFERLKSKPGKARLEHRVYTGKGKVKFVESYWECFADDSGKPCRLLGVLHDITPLQESQSALQSTVEKLREVQRVARFGAWNWNVGEEFGEWSEELYGLFQTTPDKHKPTFDAWMSFIHAEDKARVMAELEGAMKSRNQKLADYRIVVGSGKLLYVEDNWKIVRDKNGAPTRIYGVIHDVTERKLLELERQQSSEKLRAIVASLDDHLFVIDAENRFKEFFVGSDKSILLTDPAEFIGKRVSQVLPPEVASQLVKAVGGLKETGDIQSFDYELEINDQLMWFNCRLTPLKPEGPFEGVTALVRNITEMKKAALALAESEERFKIQSEFLPHILWTADNRGQIKYINGRGRDFYGTDVSKVVNGDWDGIIHPDDREKSERLWNDAIKGKKSYEITERHKNSDGEYKWLTVTANPLLDKNKEVIYWIGTSTDVDAKVRARVENQDLVKKLDARVREAACLYKIAHLTQTDITTLDELLEKVVQIIPSGFENEKETFARIDYKKKVYENKPHSFRNSITMELKIDNNVVGSVKVSAPTKSEDGNRITFNRIEVNMLRTIQENIVLLIRNFEGTKEIIENEKRLSAIFDNAVVGIGLLKMGKFIECNATMLDLFKLDRKEFIGKRPVSLSPKYQVDGRESAKLFGQYMNDLEEMHSMHFGWQFHTRGAGVIEAEIHLSTVVIKNEPVAMIFVRDVTDEKAAQQALRASEEEYRNIFQNMQEGYMLRDFDGNMLSLNPAGANILGFDSAEDAVGVKIQDYIVDQEEVVRSNDLLMKDGVVQESLVLIKTNKGDTKVLEFNKRLITNEAEPWLVESTFRDVTNGQQMKSYMESSIRLYEYADLGYDELCRVGMTELMSMTNSKKVGFYENRNADPVASIRVLNVDHGQLEIIGTGAYGKGGGLKSFPKALSKPRIINDKAKAPVALQNMLATGYSEYERMLYVPIFEHAKVCGFISITDKGSNYTELEKELVVNYVNLFYSLLTKNAIKQAHEEALDVLEQSQQVGRLGAWRYDFDKDEIWWSDMMYEIFGLTKGRTIPKKEFLAYVYPEDREEVERKVLEIGKEGSFEQEHRIVNTLGEIRYLFVRAKLIREAGKKGVVLGVSQDITETKLNQLLIREKSEQFQNIVESLPGVVFRLELPSVKMRYVSDSYEEMFGYKKEEILRKCSKDYLKKIVHPQDYELVRAKLAEIVANKTSFTLTMRMVTRKGDVMWTFNKGKVVRQENGRVILEGFVYDVTERVKSEERIINAMMEASDAEKARISKEIHDSLQQTLTIASLNLEFVKREKGVLSERVQAKLETGWEYLKKSLNDSRGIAHRLMPKAIEDFGLVPVLQDLVSDLSASGDVEFEFVTNMREHRLKIPIENNLYKMVQEATNNILKHAKASSVVIQYLKTGDTIQLTVEDDGVGFSEVNTIDADSGFGLASMKNRASNISASLYIDSQPGHGTTVMVEFPFSQEILLI</sequence>
<dbReference type="STRING" id="1267423.SAMN05216290_2922"/>
<feature type="domain" description="PAS" evidence="8">
    <location>
        <begin position="138"/>
        <end position="208"/>
    </location>
</feature>
<dbReference type="InterPro" id="IPR011712">
    <property type="entry name" value="Sig_transdc_His_kin_sub3_dim/P"/>
</dbReference>
<dbReference type="InterPro" id="IPR013656">
    <property type="entry name" value="PAS_4"/>
</dbReference>
<dbReference type="Gene3D" id="1.20.5.1930">
    <property type="match status" value="1"/>
</dbReference>
<dbReference type="InterPro" id="IPR003594">
    <property type="entry name" value="HATPase_dom"/>
</dbReference>
<dbReference type="SUPFAM" id="SSF55785">
    <property type="entry name" value="PYP-like sensor domain (PAS domain)"/>
    <property type="match status" value="9"/>
</dbReference>
<dbReference type="Pfam" id="PF00989">
    <property type="entry name" value="PAS"/>
    <property type="match status" value="1"/>
</dbReference>
<keyword evidence="5" id="KW-0418">Kinase</keyword>
<accession>A0A1I0R079</accession>
<feature type="domain" description="Histidine kinase" evidence="7">
    <location>
        <begin position="1686"/>
        <end position="1776"/>
    </location>
</feature>
<evidence type="ECO:0000259" key="7">
    <source>
        <dbReference type="PROSITE" id="PS50109"/>
    </source>
</evidence>
<dbReference type="InterPro" id="IPR052162">
    <property type="entry name" value="Sensor_kinase/Photoreceptor"/>
</dbReference>
<dbReference type="InterPro" id="IPR000014">
    <property type="entry name" value="PAS"/>
</dbReference>
<evidence type="ECO:0000256" key="3">
    <source>
        <dbReference type="ARBA" id="ARBA00022553"/>
    </source>
</evidence>
<proteinExistence type="predicted"/>
<feature type="coiled-coil region" evidence="6">
    <location>
        <begin position="125"/>
        <end position="152"/>
    </location>
</feature>
<dbReference type="SMART" id="SM00086">
    <property type="entry name" value="PAC"/>
    <property type="match status" value="7"/>
</dbReference>
<keyword evidence="11" id="KW-1185">Reference proteome</keyword>
<dbReference type="Proteomes" id="UP000199437">
    <property type="component" value="Unassembled WGS sequence"/>
</dbReference>
<dbReference type="SMART" id="SM00387">
    <property type="entry name" value="HATPase_c"/>
    <property type="match status" value="1"/>
</dbReference>
<comment type="catalytic activity">
    <reaction evidence="1">
        <text>ATP + protein L-histidine = ADP + protein N-phospho-L-histidine.</text>
        <dbReference type="EC" id="2.7.13.3"/>
    </reaction>
</comment>
<dbReference type="InterPro" id="IPR013767">
    <property type="entry name" value="PAS_fold"/>
</dbReference>
<dbReference type="InterPro" id="IPR013655">
    <property type="entry name" value="PAS_fold_3"/>
</dbReference>